<dbReference type="InterPro" id="IPR004045">
    <property type="entry name" value="Glutathione_S-Trfase_N"/>
</dbReference>
<dbReference type="PANTHER" id="PTHR43900">
    <property type="entry name" value="GLUTATHIONE S-TRANSFERASE RHO"/>
    <property type="match status" value="1"/>
</dbReference>
<dbReference type="InterPro" id="IPR010987">
    <property type="entry name" value="Glutathione-S-Trfase_C-like"/>
</dbReference>
<evidence type="ECO:0000313" key="8">
    <source>
        <dbReference type="Proteomes" id="UP000373449"/>
    </source>
</evidence>
<dbReference type="EMBL" id="PDDX01000001">
    <property type="protein sequence ID" value="PHI30442.1"/>
    <property type="molecule type" value="Genomic_DNA"/>
</dbReference>
<evidence type="ECO:0000259" key="4">
    <source>
        <dbReference type="PROSITE" id="PS50405"/>
    </source>
</evidence>
<dbReference type="InterPro" id="IPR040079">
    <property type="entry name" value="Glutathione_S-Trfase"/>
</dbReference>
<organism evidence="5 7">
    <name type="scientific">Budvicia aquatica</name>
    <dbReference type="NCBI Taxonomy" id="82979"/>
    <lineage>
        <taxon>Bacteria</taxon>
        <taxon>Pseudomonadati</taxon>
        <taxon>Pseudomonadota</taxon>
        <taxon>Gammaproteobacteria</taxon>
        <taxon>Enterobacterales</taxon>
        <taxon>Budviciaceae</taxon>
        <taxon>Budvicia</taxon>
    </lineage>
</organism>
<evidence type="ECO:0000259" key="3">
    <source>
        <dbReference type="PROSITE" id="PS50404"/>
    </source>
</evidence>
<dbReference type="Gene3D" id="1.20.1050.10">
    <property type="match status" value="1"/>
</dbReference>
<keyword evidence="2 5" id="KW-0808">Transferase</keyword>
<dbReference type="SFLD" id="SFLDS00019">
    <property type="entry name" value="Glutathione_Transferase_(cytos"/>
    <property type="match status" value="1"/>
</dbReference>
<evidence type="ECO:0000313" key="5">
    <source>
        <dbReference type="EMBL" id="PHI30442.1"/>
    </source>
</evidence>
<dbReference type="PROSITE" id="PS50404">
    <property type="entry name" value="GST_NTER"/>
    <property type="match status" value="1"/>
</dbReference>
<dbReference type="Gene3D" id="3.40.30.10">
    <property type="entry name" value="Glutaredoxin"/>
    <property type="match status" value="1"/>
</dbReference>
<dbReference type="SFLD" id="SFLDG00358">
    <property type="entry name" value="Main_(cytGST)"/>
    <property type="match status" value="1"/>
</dbReference>
<sequence>MNHKPHILGPQFSTFVRSVQLCCEEKGIDYTLGTTYEGQMVNLADDSRYQFHPFGKVPVLIHHGHRLFETASICRYLDAAFSGADLQPESLIERADVDQWSNSLSLYTDRILVRDYLLEFAFPKGPDKQIRGEVVQAAEPAVMKMLELLDNQLGTKQFFRTESFTIADAILIPMLDYIEKLPHSARLFADLQYLPLYLKRIRERPSAKAVLVSRSQ</sequence>
<dbReference type="Proteomes" id="UP000224974">
    <property type="component" value="Unassembled WGS sequence"/>
</dbReference>
<dbReference type="Pfam" id="PF00043">
    <property type="entry name" value="GST_C"/>
    <property type="match status" value="1"/>
</dbReference>
<dbReference type="PROSITE" id="PS50405">
    <property type="entry name" value="GST_CTER"/>
    <property type="match status" value="1"/>
</dbReference>
<dbReference type="AlphaFoldDB" id="A0A2C6DQ30"/>
<dbReference type="Proteomes" id="UP000373449">
    <property type="component" value="Unassembled WGS sequence"/>
</dbReference>
<reference evidence="6 8" key="3">
    <citation type="submission" date="2019-03" db="EMBL/GenBank/DDBJ databases">
        <authorList>
            <consortium name="Pathogen Informatics"/>
        </authorList>
    </citation>
    <scope>NUCLEOTIDE SEQUENCE [LARGE SCALE GENOMIC DNA]</scope>
    <source>
        <strain evidence="6 8">NCTC12282</strain>
    </source>
</reference>
<dbReference type="InterPro" id="IPR036249">
    <property type="entry name" value="Thioredoxin-like_sf"/>
</dbReference>
<dbReference type="EC" id="2.5.1.18" evidence="1"/>
<dbReference type="RefSeq" id="WP_029093689.1">
    <property type="nucleotide sequence ID" value="NZ_CAADJA010000002.1"/>
</dbReference>
<dbReference type="GO" id="GO:0043295">
    <property type="term" value="F:glutathione binding"/>
    <property type="evidence" value="ECO:0007669"/>
    <property type="project" value="TreeGrafter"/>
</dbReference>
<dbReference type="OrthoDB" id="8634103at2"/>
<reference evidence="7" key="2">
    <citation type="submission" date="2017-09" db="EMBL/GenBank/DDBJ databases">
        <title>FDA dAtabase for Regulatory Grade micrObial Sequences (FDA-ARGOS): Supporting development and validation of Infectious Disease Dx tests.</title>
        <authorList>
            <person name="Minogue T."/>
            <person name="Wolcott M."/>
            <person name="Wasieloski L."/>
            <person name="Aguilar W."/>
            <person name="Moore D."/>
            <person name="Tallon L."/>
            <person name="Sadzewicz L."/>
            <person name="Ott S."/>
            <person name="Zhao X."/>
            <person name="Nagaraj S."/>
            <person name="Vavikolanu K."/>
            <person name="Aluvathingal J."/>
            <person name="Nadendla S."/>
            <person name="Sichtig H."/>
        </authorList>
    </citation>
    <scope>NUCLEOTIDE SEQUENCE [LARGE SCALE GENOMIC DNA]</scope>
    <source>
        <strain evidence="7">FDAARGOS_387</strain>
    </source>
</reference>
<dbReference type="InterPro" id="IPR036282">
    <property type="entry name" value="Glutathione-S-Trfase_C_sf"/>
</dbReference>
<keyword evidence="7" id="KW-1185">Reference proteome</keyword>
<dbReference type="GO" id="GO:0004364">
    <property type="term" value="F:glutathione transferase activity"/>
    <property type="evidence" value="ECO:0007669"/>
    <property type="project" value="UniProtKB-EC"/>
</dbReference>
<reference evidence="5" key="1">
    <citation type="submission" date="2017-09" db="EMBL/GenBank/DDBJ databases">
        <title>FDA dAtabase for Regulatory Grade micrObial Sequences (FDA-ARGOS): Supporting development and validation of Infectious Disease Dx tests.</title>
        <authorList>
            <person name="Minogue T."/>
            <person name="Wolcott M."/>
            <person name="Wasieloski L."/>
            <person name="Aguilar W."/>
            <person name="Moore D."/>
            <person name="Tallon L.J."/>
            <person name="Sadzewicz L."/>
            <person name="Ott S."/>
            <person name="Zhao X."/>
            <person name="Nagaraj S."/>
            <person name="Vavikolanu K."/>
            <person name="Aluvathingal J."/>
            <person name="Nadendla S."/>
            <person name="Sichtig H."/>
        </authorList>
    </citation>
    <scope>NUCLEOTIDE SEQUENCE</scope>
    <source>
        <strain evidence="5">FDAARGOS_387</strain>
    </source>
</reference>
<feature type="domain" description="GST C-terminal" evidence="4">
    <location>
        <begin position="90"/>
        <end position="216"/>
    </location>
</feature>
<dbReference type="STRING" id="1111728.GCA_000427805_04270"/>
<proteinExistence type="predicted"/>
<evidence type="ECO:0000256" key="1">
    <source>
        <dbReference type="ARBA" id="ARBA00012452"/>
    </source>
</evidence>
<dbReference type="Pfam" id="PF13417">
    <property type="entry name" value="GST_N_3"/>
    <property type="match status" value="1"/>
</dbReference>
<dbReference type="EMBL" id="CAADJA010000002">
    <property type="protein sequence ID" value="VFS49641.1"/>
    <property type="molecule type" value="Genomic_DNA"/>
</dbReference>
<dbReference type="GO" id="GO:0005737">
    <property type="term" value="C:cytoplasm"/>
    <property type="evidence" value="ECO:0007669"/>
    <property type="project" value="TreeGrafter"/>
</dbReference>
<feature type="domain" description="GST N-terminal" evidence="3">
    <location>
        <begin position="3"/>
        <end position="85"/>
    </location>
</feature>
<dbReference type="PANTHER" id="PTHR43900:SF3">
    <property type="entry name" value="GLUTATHIONE S-TRANSFERASE RHO"/>
    <property type="match status" value="1"/>
</dbReference>
<gene>
    <name evidence="5" type="ORF">CRN84_14400</name>
    <name evidence="6" type="ORF">NCTC12282_04074</name>
</gene>
<protein>
    <recommendedName>
        <fullName evidence="1">glutathione transferase</fullName>
        <ecNumber evidence="1">2.5.1.18</ecNumber>
    </recommendedName>
</protein>
<name>A0A2C6DQ30_9GAMM</name>
<accession>A0A2C6DQ30</accession>
<dbReference type="SUPFAM" id="SSF52833">
    <property type="entry name" value="Thioredoxin-like"/>
    <property type="match status" value="1"/>
</dbReference>
<evidence type="ECO:0000313" key="6">
    <source>
        <dbReference type="EMBL" id="VFS49641.1"/>
    </source>
</evidence>
<evidence type="ECO:0000313" key="7">
    <source>
        <dbReference type="Proteomes" id="UP000224974"/>
    </source>
</evidence>
<evidence type="ECO:0000256" key="2">
    <source>
        <dbReference type="ARBA" id="ARBA00022679"/>
    </source>
</evidence>
<dbReference type="SUPFAM" id="SSF47616">
    <property type="entry name" value="GST C-terminal domain-like"/>
    <property type="match status" value="1"/>
</dbReference>
<dbReference type="InterPro" id="IPR004046">
    <property type="entry name" value="GST_C"/>
</dbReference>